<evidence type="ECO:0000256" key="2">
    <source>
        <dbReference type="ARBA" id="ARBA00022771"/>
    </source>
</evidence>
<dbReference type="InterPro" id="IPR013083">
    <property type="entry name" value="Znf_RING/FYVE/PHD"/>
</dbReference>
<dbReference type="GO" id="GO:0033565">
    <property type="term" value="C:ESCRT-0 complex"/>
    <property type="evidence" value="ECO:0007669"/>
    <property type="project" value="TreeGrafter"/>
</dbReference>
<sequence>MGVVVDVAPLSSLPLELTKAAPWQPDDASDACIRCQHAFTTWFRRRHHCRACGHLVCADCSPHFTPLPALGYLQPVRVCVECNPTALRHMSSMDSSASTSSPVSDADIDFEDDEMEAAYQEIAAHSLSKQSRLSYEYFVKSEAVNWLVDNGVVKSRLMGVQLFHRLVLEGLVSEKAIGDGPSSCAFYVINDDNHRLASERRSSFYETPLYAETDKCLNCTRGYLASLAPVRGFCSIDCKTNSEFSHSDRLRANKLCT</sequence>
<name>A0A067CBL2_SAPPC</name>
<dbReference type="KEGG" id="spar:SPRG_10082"/>
<gene>
    <name evidence="6" type="ORF">SPRG_10082</name>
</gene>
<feature type="domain" description="FYVE-type" evidence="5">
    <location>
        <begin position="26"/>
        <end position="82"/>
    </location>
</feature>
<dbReference type="OrthoDB" id="68108at2759"/>
<dbReference type="Pfam" id="PF01363">
    <property type="entry name" value="FYVE"/>
    <property type="match status" value="1"/>
</dbReference>
<evidence type="ECO:0000259" key="5">
    <source>
        <dbReference type="PROSITE" id="PS50178"/>
    </source>
</evidence>
<dbReference type="PANTHER" id="PTHR47794">
    <property type="entry name" value="VACUOLAR PROTEIN SORTING-ASSOCIATED PROTEIN 27"/>
    <property type="match status" value="1"/>
</dbReference>
<dbReference type="GO" id="GO:0043328">
    <property type="term" value="P:protein transport to vacuole involved in ubiquitin-dependent protein catabolic process via the multivesicular body sorting pathway"/>
    <property type="evidence" value="ECO:0007669"/>
    <property type="project" value="TreeGrafter"/>
</dbReference>
<dbReference type="OMA" id="CAFYVIN"/>
<dbReference type="PROSITE" id="PS50178">
    <property type="entry name" value="ZF_FYVE"/>
    <property type="match status" value="1"/>
</dbReference>
<dbReference type="InterPro" id="IPR017455">
    <property type="entry name" value="Znf_FYVE-rel"/>
</dbReference>
<dbReference type="SMART" id="SM00064">
    <property type="entry name" value="FYVE"/>
    <property type="match status" value="1"/>
</dbReference>
<evidence type="ECO:0000313" key="7">
    <source>
        <dbReference type="Proteomes" id="UP000030745"/>
    </source>
</evidence>
<dbReference type="Gene3D" id="3.30.40.10">
    <property type="entry name" value="Zinc/RING finger domain, C3HC4 (zinc finger)"/>
    <property type="match status" value="1"/>
</dbReference>
<accession>A0A067CBL2</accession>
<dbReference type="GO" id="GO:0043130">
    <property type="term" value="F:ubiquitin binding"/>
    <property type="evidence" value="ECO:0007669"/>
    <property type="project" value="TreeGrafter"/>
</dbReference>
<dbReference type="RefSeq" id="XP_012205400.1">
    <property type="nucleotide sequence ID" value="XM_012350010.1"/>
</dbReference>
<protein>
    <recommendedName>
        <fullName evidence="5">FYVE-type domain-containing protein</fullName>
    </recommendedName>
</protein>
<evidence type="ECO:0000256" key="1">
    <source>
        <dbReference type="ARBA" id="ARBA00022723"/>
    </source>
</evidence>
<dbReference type="GeneID" id="24132209"/>
<dbReference type="GO" id="GO:0008270">
    <property type="term" value="F:zinc ion binding"/>
    <property type="evidence" value="ECO:0007669"/>
    <property type="project" value="UniProtKB-KW"/>
</dbReference>
<dbReference type="Proteomes" id="UP000030745">
    <property type="component" value="Unassembled WGS sequence"/>
</dbReference>
<dbReference type="InterPro" id="IPR011011">
    <property type="entry name" value="Znf_FYVE_PHD"/>
</dbReference>
<dbReference type="SUPFAM" id="SSF57903">
    <property type="entry name" value="FYVE/PHD zinc finger"/>
    <property type="match status" value="1"/>
</dbReference>
<keyword evidence="1" id="KW-0479">Metal-binding</keyword>
<evidence type="ECO:0000256" key="4">
    <source>
        <dbReference type="PROSITE-ProRule" id="PRU00091"/>
    </source>
</evidence>
<dbReference type="AlphaFoldDB" id="A0A067CBL2"/>
<evidence type="ECO:0000313" key="6">
    <source>
        <dbReference type="EMBL" id="KDO23936.1"/>
    </source>
</evidence>
<dbReference type="InterPro" id="IPR000306">
    <property type="entry name" value="Znf_FYVE"/>
</dbReference>
<organism evidence="6 7">
    <name type="scientific">Saprolegnia parasitica (strain CBS 223.65)</name>
    <dbReference type="NCBI Taxonomy" id="695850"/>
    <lineage>
        <taxon>Eukaryota</taxon>
        <taxon>Sar</taxon>
        <taxon>Stramenopiles</taxon>
        <taxon>Oomycota</taxon>
        <taxon>Saprolegniomycetes</taxon>
        <taxon>Saprolegniales</taxon>
        <taxon>Saprolegniaceae</taxon>
        <taxon>Saprolegnia</taxon>
    </lineage>
</organism>
<dbReference type="EMBL" id="KK583248">
    <property type="protein sequence ID" value="KDO23936.1"/>
    <property type="molecule type" value="Genomic_DNA"/>
</dbReference>
<reference evidence="6 7" key="1">
    <citation type="journal article" date="2013" name="PLoS Genet.">
        <title>Distinctive expansion of potential virulence genes in the genome of the oomycete fish pathogen Saprolegnia parasitica.</title>
        <authorList>
            <person name="Jiang R.H."/>
            <person name="de Bruijn I."/>
            <person name="Haas B.J."/>
            <person name="Belmonte R."/>
            <person name="Lobach L."/>
            <person name="Christie J."/>
            <person name="van den Ackerveken G."/>
            <person name="Bottin A."/>
            <person name="Bulone V."/>
            <person name="Diaz-Moreno S.M."/>
            <person name="Dumas B."/>
            <person name="Fan L."/>
            <person name="Gaulin E."/>
            <person name="Govers F."/>
            <person name="Grenville-Briggs L.J."/>
            <person name="Horner N.R."/>
            <person name="Levin J.Z."/>
            <person name="Mammella M."/>
            <person name="Meijer H.J."/>
            <person name="Morris P."/>
            <person name="Nusbaum C."/>
            <person name="Oome S."/>
            <person name="Phillips A.J."/>
            <person name="van Rooyen D."/>
            <person name="Rzeszutek E."/>
            <person name="Saraiva M."/>
            <person name="Secombes C.J."/>
            <person name="Seidl M.F."/>
            <person name="Snel B."/>
            <person name="Stassen J.H."/>
            <person name="Sykes S."/>
            <person name="Tripathy S."/>
            <person name="van den Berg H."/>
            <person name="Vega-Arreguin J.C."/>
            <person name="Wawra S."/>
            <person name="Young S.K."/>
            <person name="Zeng Q."/>
            <person name="Dieguez-Uribeondo J."/>
            <person name="Russ C."/>
            <person name="Tyler B.M."/>
            <person name="van West P."/>
        </authorList>
    </citation>
    <scope>NUCLEOTIDE SEQUENCE [LARGE SCALE GENOMIC DNA]</scope>
    <source>
        <strain evidence="6 7">CBS 223.65</strain>
    </source>
</reference>
<dbReference type="GO" id="GO:0032266">
    <property type="term" value="F:phosphatidylinositol-3-phosphate binding"/>
    <property type="evidence" value="ECO:0007669"/>
    <property type="project" value="TreeGrafter"/>
</dbReference>
<dbReference type="VEuPathDB" id="FungiDB:SPRG_10082"/>
<keyword evidence="7" id="KW-1185">Reference proteome</keyword>
<keyword evidence="3" id="KW-0862">Zinc</keyword>
<evidence type="ECO:0000256" key="3">
    <source>
        <dbReference type="ARBA" id="ARBA00022833"/>
    </source>
</evidence>
<proteinExistence type="predicted"/>
<dbReference type="InterPro" id="IPR036388">
    <property type="entry name" value="WH-like_DNA-bd_sf"/>
</dbReference>
<dbReference type="GO" id="GO:0006623">
    <property type="term" value="P:protein targeting to vacuole"/>
    <property type="evidence" value="ECO:0007669"/>
    <property type="project" value="TreeGrafter"/>
</dbReference>
<dbReference type="PANTHER" id="PTHR47794:SF1">
    <property type="entry name" value="VACUOLAR PROTEIN SORTING-ASSOCIATED PROTEIN 27"/>
    <property type="match status" value="1"/>
</dbReference>
<dbReference type="Gene3D" id="1.10.10.10">
    <property type="entry name" value="Winged helix-like DNA-binding domain superfamily/Winged helix DNA-binding domain"/>
    <property type="match status" value="1"/>
</dbReference>
<keyword evidence="2 4" id="KW-0863">Zinc-finger</keyword>